<gene>
    <name evidence="21" type="ORF">DVH24_007437</name>
</gene>
<keyword evidence="13" id="KW-0648">Protein biosynthesis</keyword>
<evidence type="ECO:0000256" key="17">
    <source>
        <dbReference type="ARBA" id="ARBA00031499"/>
    </source>
</evidence>
<feature type="compositionally biased region" description="Basic and acidic residues" evidence="18">
    <location>
        <begin position="741"/>
        <end position="783"/>
    </location>
</feature>
<keyword evidence="22" id="KW-1185">Reference proteome</keyword>
<evidence type="ECO:0000256" key="2">
    <source>
        <dbReference type="ARBA" id="ARBA00004173"/>
    </source>
</evidence>
<dbReference type="GO" id="GO:0004817">
    <property type="term" value="F:cysteine-tRNA ligase activity"/>
    <property type="evidence" value="ECO:0007669"/>
    <property type="project" value="UniProtKB-EC"/>
</dbReference>
<comment type="subcellular location">
    <subcellularLocation>
        <location evidence="2">Mitochondrion</location>
    </subcellularLocation>
    <subcellularLocation>
        <location evidence="3">Plastid</location>
        <location evidence="3">Chloroplast</location>
    </subcellularLocation>
</comment>
<evidence type="ECO:0000256" key="8">
    <source>
        <dbReference type="ARBA" id="ARBA00022640"/>
    </source>
</evidence>
<comment type="caution">
    <text evidence="21">The sequence shown here is derived from an EMBL/GenBank/DDBJ whole genome shotgun (WGS) entry which is preliminary data.</text>
</comment>
<evidence type="ECO:0000256" key="13">
    <source>
        <dbReference type="ARBA" id="ARBA00022917"/>
    </source>
</evidence>
<evidence type="ECO:0000256" key="12">
    <source>
        <dbReference type="ARBA" id="ARBA00022840"/>
    </source>
</evidence>
<dbReference type="EC" id="6.1.1.16" evidence="5"/>
<evidence type="ECO:0000256" key="5">
    <source>
        <dbReference type="ARBA" id="ARBA00012832"/>
    </source>
</evidence>
<accession>A0A498HLY7</accession>
<dbReference type="EMBL" id="RDQH01000342">
    <property type="protein sequence ID" value="RXH70181.1"/>
    <property type="molecule type" value="Genomic_DNA"/>
</dbReference>
<evidence type="ECO:0000259" key="19">
    <source>
        <dbReference type="Pfam" id="PF01406"/>
    </source>
</evidence>
<keyword evidence="8" id="KW-0934">Plastid</keyword>
<evidence type="ECO:0000256" key="1">
    <source>
        <dbReference type="ARBA" id="ARBA00001947"/>
    </source>
</evidence>
<evidence type="ECO:0000256" key="15">
    <source>
        <dbReference type="ARBA" id="ARBA00023128"/>
    </source>
</evidence>
<evidence type="ECO:0000256" key="7">
    <source>
        <dbReference type="ARBA" id="ARBA00022598"/>
    </source>
</evidence>
<dbReference type="GO" id="GO:0005524">
    <property type="term" value="F:ATP binding"/>
    <property type="evidence" value="ECO:0007669"/>
    <property type="project" value="UniProtKB-KW"/>
</dbReference>
<reference evidence="21 22" key="1">
    <citation type="submission" date="2018-10" db="EMBL/GenBank/DDBJ databases">
        <title>A high-quality apple genome assembly.</title>
        <authorList>
            <person name="Hu J."/>
        </authorList>
    </citation>
    <scope>NUCLEOTIDE SEQUENCE [LARGE SCALE GENOMIC DNA]</scope>
    <source>
        <strain evidence="22">cv. HFTH1</strain>
        <tissue evidence="21">Young leaf</tissue>
    </source>
</reference>
<dbReference type="GO" id="GO:0046872">
    <property type="term" value="F:metal ion binding"/>
    <property type="evidence" value="ECO:0007669"/>
    <property type="project" value="UniProtKB-KW"/>
</dbReference>
<sequence>MSKRRLPVFQKFSKLLKIFIFVAKVRKLSFENSFIRMLQYSKKMKLLKNYNSGFVREYQFSPSNTPLIHYHRRRQLMKNESLRDVYSMFFLCKCWGNSLRVEGEDGDFTLEALPTAGDDNAVALYEPLDWGDHEEEASIDLRAQMFIERNENAEAGIDWEPVVLQKKPNKANALRDPKAVNHAMRFGAPVQTIKKLDGGSNKKAMIVVSVKKLKEVGLRNPRMAAGKEFMVYNSLTRQKEIFRPIEPGKVRMYVCGITAYDLSHLGHGRAAVNFDVLFRYLKHLGYEVTYVRNFTDVDDKIIIRANKNGEDPFSLSSRFCKEYLKDMGDLQCLLPTHQPYVSDHIEHIKDLITQIINKEYAYQVGGDVFFAVDKFPNYGQLSGQKLEHNRAGERVAVDSRKRNPADFALWKSAKPGEPSWESPWGLGRPGWHIECSAMSAHYLTFKFDIHGGGIDLIFPHHENEIAQSCAACQESSVSYWMHNGHVTNNNEKMSKSLNNFFTIREITEKYHPLALRHFLISAHYRSPLNYTISQLESSSDAIYYIFQTLQDCEDALAPFRDEGLKEGADQNGRTVKITPTAQECISKLKNEFESKMCDDLNTAQILTGAFQDALKFINSSLNGLKKKQQKQKQLSMVQSLTNVKKAVTDDVLDVLGLKSPHTYSEVLQQLKVKALERAGMVENDVLKKIEERKQARESKDFAMSDQIRADLTRKGIALMDVGKETIWRPCVREEPIEEEQKELPTEEEHKVLPVEQREEQKQLPSEEEHKALPVKAREPPAST</sequence>
<evidence type="ECO:0000256" key="16">
    <source>
        <dbReference type="ARBA" id="ARBA00023146"/>
    </source>
</evidence>
<dbReference type="NCBIfam" id="TIGR00435">
    <property type="entry name" value="cysS"/>
    <property type="match status" value="1"/>
</dbReference>
<dbReference type="InterPro" id="IPR015803">
    <property type="entry name" value="Cys-tRNA-ligase"/>
</dbReference>
<protein>
    <recommendedName>
        <fullName evidence="5">cysteine--tRNA ligase</fullName>
        <ecNumber evidence="5">6.1.1.16</ecNumber>
    </recommendedName>
    <alternativeName>
        <fullName evidence="17">Cysteinyl-tRNA synthetase</fullName>
    </alternativeName>
</protein>
<evidence type="ECO:0000256" key="3">
    <source>
        <dbReference type="ARBA" id="ARBA00004229"/>
    </source>
</evidence>
<dbReference type="InterPro" id="IPR032678">
    <property type="entry name" value="tRNA-synt_1_cat_dom"/>
</dbReference>
<dbReference type="InterPro" id="IPR013729">
    <property type="entry name" value="MBF1_N"/>
</dbReference>
<feature type="domain" description="tRNA synthetases class I catalytic" evidence="19">
    <location>
        <begin position="242"/>
        <end position="538"/>
    </location>
</feature>
<evidence type="ECO:0000256" key="4">
    <source>
        <dbReference type="ARBA" id="ARBA00005594"/>
    </source>
</evidence>
<dbReference type="Gene3D" id="1.20.120.1910">
    <property type="entry name" value="Cysteine-tRNA ligase, C-terminal anti-codon recognition domain"/>
    <property type="match status" value="1"/>
</dbReference>
<dbReference type="FunFam" id="1.20.120.1910:FF:000003">
    <property type="entry name" value="Cysteine--tRNA ligase CPS1, chloroplastic/mitochondrial"/>
    <property type="match status" value="1"/>
</dbReference>
<evidence type="ECO:0000256" key="14">
    <source>
        <dbReference type="ARBA" id="ARBA00022946"/>
    </source>
</evidence>
<dbReference type="InterPro" id="IPR024909">
    <property type="entry name" value="Cys-tRNA/MSH_ligase"/>
</dbReference>
<dbReference type="AlphaFoldDB" id="A0A498HLY7"/>
<comment type="similarity">
    <text evidence="4">Belongs to the class-I aminoacyl-tRNA synthetase family.</text>
</comment>
<evidence type="ECO:0000256" key="9">
    <source>
        <dbReference type="ARBA" id="ARBA00022723"/>
    </source>
</evidence>
<dbReference type="PANTHER" id="PTHR10890">
    <property type="entry name" value="CYSTEINYL-TRNA SYNTHETASE"/>
    <property type="match status" value="1"/>
</dbReference>
<evidence type="ECO:0000259" key="20">
    <source>
        <dbReference type="Pfam" id="PF08523"/>
    </source>
</evidence>
<feature type="region of interest" description="Disordered" evidence="18">
    <location>
        <begin position="733"/>
        <end position="783"/>
    </location>
</feature>
<evidence type="ECO:0000313" key="21">
    <source>
        <dbReference type="EMBL" id="RXH70181.1"/>
    </source>
</evidence>
<dbReference type="CDD" id="cd00672">
    <property type="entry name" value="CysRS_core"/>
    <property type="match status" value="1"/>
</dbReference>
<dbReference type="GO" id="GO:0006423">
    <property type="term" value="P:cysteinyl-tRNA aminoacylation"/>
    <property type="evidence" value="ECO:0007669"/>
    <property type="project" value="InterPro"/>
</dbReference>
<organism evidence="21 22">
    <name type="scientific">Malus domestica</name>
    <name type="common">Apple</name>
    <name type="synonym">Pyrus malus</name>
    <dbReference type="NCBI Taxonomy" id="3750"/>
    <lineage>
        <taxon>Eukaryota</taxon>
        <taxon>Viridiplantae</taxon>
        <taxon>Streptophyta</taxon>
        <taxon>Embryophyta</taxon>
        <taxon>Tracheophyta</taxon>
        <taxon>Spermatophyta</taxon>
        <taxon>Magnoliopsida</taxon>
        <taxon>eudicotyledons</taxon>
        <taxon>Gunneridae</taxon>
        <taxon>Pentapetalae</taxon>
        <taxon>rosids</taxon>
        <taxon>fabids</taxon>
        <taxon>Rosales</taxon>
        <taxon>Rosaceae</taxon>
        <taxon>Amygdaloideae</taxon>
        <taxon>Maleae</taxon>
        <taxon>Malus</taxon>
    </lineage>
</organism>
<keyword evidence="6" id="KW-0150">Chloroplast</keyword>
<dbReference type="PANTHER" id="PTHR10890:SF26">
    <property type="entry name" value="CYSTEINE--TRNA LIGASE 1, CYTOPLASMIC-RELATED"/>
    <property type="match status" value="1"/>
</dbReference>
<dbReference type="Proteomes" id="UP000290289">
    <property type="component" value="Chromosome 16"/>
</dbReference>
<dbReference type="SUPFAM" id="SSF47323">
    <property type="entry name" value="Anticodon-binding domain of a subclass of class I aminoacyl-tRNA synthetases"/>
    <property type="match status" value="1"/>
</dbReference>
<proteinExistence type="inferred from homology"/>
<evidence type="ECO:0000256" key="10">
    <source>
        <dbReference type="ARBA" id="ARBA00022741"/>
    </source>
</evidence>
<keyword evidence="14" id="KW-0809">Transit peptide</keyword>
<keyword evidence="9" id="KW-0479">Metal-binding</keyword>
<evidence type="ECO:0000313" key="22">
    <source>
        <dbReference type="Proteomes" id="UP000290289"/>
    </source>
</evidence>
<keyword evidence="7" id="KW-0436">Ligase</keyword>
<feature type="domain" description="Multiprotein bridging factor 1 N-terminal" evidence="20">
    <location>
        <begin position="158"/>
        <end position="212"/>
    </location>
</feature>
<keyword evidence="10" id="KW-0547">Nucleotide-binding</keyword>
<dbReference type="GO" id="GO:0005739">
    <property type="term" value="C:mitochondrion"/>
    <property type="evidence" value="ECO:0007669"/>
    <property type="project" value="UniProtKB-SubCell"/>
</dbReference>
<evidence type="ECO:0000256" key="6">
    <source>
        <dbReference type="ARBA" id="ARBA00022528"/>
    </source>
</evidence>
<dbReference type="STRING" id="3750.A0A498HLY7"/>
<evidence type="ECO:0000256" key="18">
    <source>
        <dbReference type="SAM" id="MobiDB-lite"/>
    </source>
</evidence>
<dbReference type="Pfam" id="PF08523">
    <property type="entry name" value="MBF1"/>
    <property type="match status" value="1"/>
</dbReference>
<keyword evidence="11" id="KW-0862">Zinc</keyword>
<dbReference type="PRINTS" id="PR00983">
    <property type="entry name" value="TRNASYNTHCYS"/>
</dbReference>
<dbReference type="SUPFAM" id="SSF52374">
    <property type="entry name" value="Nucleotidylyl transferase"/>
    <property type="match status" value="1"/>
</dbReference>
<dbReference type="InterPro" id="IPR014729">
    <property type="entry name" value="Rossmann-like_a/b/a_fold"/>
</dbReference>
<keyword evidence="12" id="KW-0067">ATP-binding</keyword>
<dbReference type="HAMAP" id="MF_00041">
    <property type="entry name" value="Cys_tRNA_synth"/>
    <property type="match status" value="1"/>
</dbReference>
<dbReference type="GO" id="GO:0009507">
    <property type="term" value="C:chloroplast"/>
    <property type="evidence" value="ECO:0007669"/>
    <property type="project" value="UniProtKB-SubCell"/>
</dbReference>
<keyword evidence="16" id="KW-0030">Aminoacyl-tRNA synthetase</keyword>
<dbReference type="Pfam" id="PF01406">
    <property type="entry name" value="tRNA-synt_1e"/>
    <property type="match status" value="1"/>
</dbReference>
<name>A0A498HLY7_MALDO</name>
<evidence type="ECO:0000256" key="11">
    <source>
        <dbReference type="ARBA" id="ARBA00022833"/>
    </source>
</evidence>
<dbReference type="Gene3D" id="3.40.50.620">
    <property type="entry name" value="HUPs"/>
    <property type="match status" value="1"/>
</dbReference>
<comment type="cofactor">
    <cofactor evidence="1">
        <name>Zn(2+)</name>
        <dbReference type="ChEBI" id="CHEBI:29105"/>
    </cofactor>
</comment>
<dbReference type="InterPro" id="IPR009080">
    <property type="entry name" value="tRNAsynth_Ia_anticodon-bd"/>
</dbReference>
<dbReference type="FunFam" id="3.40.50.620:FF:000009">
    <property type="entry name" value="Cysteine--tRNA ligase"/>
    <property type="match status" value="1"/>
</dbReference>
<keyword evidence="15" id="KW-0496">Mitochondrion</keyword>